<feature type="domain" description="LIM zinc-binding" evidence="17">
    <location>
        <begin position="669"/>
        <end position="738"/>
    </location>
</feature>
<evidence type="ECO:0000256" key="12">
    <source>
        <dbReference type="ARBA" id="ARBA00054134"/>
    </source>
</evidence>
<dbReference type="FunFam" id="2.10.110.10:FF:000088">
    <property type="entry name" value="Filamin binding LIM protein 1"/>
    <property type="match status" value="1"/>
</dbReference>
<feature type="region of interest" description="Disordered" evidence="15">
    <location>
        <begin position="495"/>
        <end position="542"/>
    </location>
</feature>
<proteinExistence type="predicted"/>
<dbReference type="Pfam" id="PF15816">
    <property type="entry name" value="TMEM82"/>
    <property type="match status" value="1"/>
</dbReference>
<keyword evidence="5" id="KW-0677">Repeat</keyword>
<evidence type="ECO:0000256" key="4">
    <source>
        <dbReference type="ARBA" id="ARBA00022723"/>
    </source>
</evidence>
<feature type="compositionally biased region" description="Polar residues" evidence="15">
    <location>
        <begin position="415"/>
        <end position="436"/>
    </location>
</feature>
<dbReference type="SUPFAM" id="SSF57716">
    <property type="entry name" value="Glucocorticoid receptor-like (DNA-binding domain)"/>
    <property type="match status" value="2"/>
</dbReference>
<keyword evidence="8" id="KW-0965">Cell junction</keyword>
<evidence type="ECO:0000256" key="11">
    <source>
        <dbReference type="ARBA" id="ARBA00023212"/>
    </source>
</evidence>
<dbReference type="SMART" id="SM00132">
    <property type="entry name" value="LIM"/>
    <property type="match status" value="3"/>
</dbReference>
<comment type="caution">
    <text evidence="18">The sequence shown here is derived from an EMBL/GenBank/DDBJ whole genome shotgun (WGS) entry which is preliminary data.</text>
</comment>
<dbReference type="GO" id="GO:0008360">
    <property type="term" value="P:regulation of cell shape"/>
    <property type="evidence" value="ECO:0007669"/>
    <property type="project" value="UniProtKB-KW"/>
</dbReference>
<feature type="compositionally biased region" description="Pro residues" evidence="15">
    <location>
        <begin position="499"/>
        <end position="509"/>
    </location>
</feature>
<evidence type="ECO:0000256" key="15">
    <source>
        <dbReference type="SAM" id="MobiDB-lite"/>
    </source>
</evidence>
<feature type="compositionally biased region" description="Pro residues" evidence="15">
    <location>
        <begin position="464"/>
        <end position="473"/>
    </location>
</feature>
<gene>
    <name evidence="18" type="ORF">LTLLF_137735</name>
</gene>
<protein>
    <recommendedName>
        <fullName evidence="13">Filamin-binding LIM protein 1</fullName>
    </recommendedName>
</protein>
<feature type="region of interest" description="Disordered" evidence="15">
    <location>
        <begin position="399"/>
        <end position="479"/>
    </location>
</feature>
<feature type="transmembrane region" description="Helical" evidence="16">
    <location>
        <begin position="27"/>
        <end position="53"/>
    </location>
</feature>
<evidence type="ECO:0000256" key="8">
    <source>
        <dbReference type="ARBA" id="ARBA00022949"/>
    </source>
</evidence>
<feature type="compositionally biased region" description="Basic and acidic residues" evidence="15">
    <location>
        <begin position="515"/>
        <end position="531"/>
    </location>
</feature>
<keyword evidence="16" id="KW-0472">Membrane</keyword>
<dbReference type="CDD" id="cd09372">
    <property type="entry name" value="LIM2_FBLP-1"/>
    <property type="match status" value="1"/>
</dbReference>
<feature type="transmembrane region" description="Helical" evidence="16">
    <location>
        <begin position="235"/>
        <end position="251"/>
    </location>
</feature>
<dbReference type="GO" id="GO:0005925">
    <property type="term" value="C:focal adhesion"/>
    <property type="evidence" value="ECO:0007669"/>
    <property type="project" value="UniProtKB-SubCell"/>
</dbReference>
<dbReference type="GO" id="GO:0007155">
    <property type="term" value="P:cell adhesion"/>
    <property type="evidence" value="ECO:0007669"/>
    <property type="project" value="UniProtKB-KW"/>
</dbReference>
<dbReference type="EMBL" id="JAATJU010021341">
    <property type="protein sequence ID" value="KAH0513966.1"/>
    <property type="molecule type" value="Genomic_DNA"/>
</dbReference>
<evidence type="ECO:0000313" key="19">
    <source>
        <dbReference type="Proteomes" id="UP000710432"/>
    </source>
</evidence>
<sequence>MFSLPSLSSWLPGLPSFEWGSSLFDSLLQGLIGALGVSVLNSLLKVYFFVACVNDPQRQIHKQRLRAQWASLEIVHLAGLTLFLTVVGARVAALVVLEFSLRAVSTVLSLSKGSGDKERLQLFLVCQFSLGCGLTCGLSFLQEGAPHRTLNLLLSLGLAALLGLGARRFRRHVCNLYELHTSQRYCGVCLGLLAGQHGLPRLLGRTLAVALAVSDLAAVALINQDFLSTSEAVRFWTPLTICYTLLVIYMQEEQRQHRFSLQDQVQTVLVRMGGLFILLMTVGRWLDLLGVFVSLLGELWCMIDVRILIDLCQIQPRQEPLGRWDTLSTSTPVPPAPAGASGPVGYPVNLNPCAPSPGRRCSLIMASKPEKRVASSVFITLAPPRRDVAVTEEVGQAACEARQARPWETLAPTKTPGTSLSRNPNTWTPSGRTTDSLPAAPPQLSNGGCPPPPPPLNDEDLDLFPPPPPPPSAYLPLPEEEHPALTGTSLISDLEQLHLPPPPPPPLTQPLPKESSVRPRPSDLRPSKEELPPPPEEPVTFPEREASTDVCGFCHKPVSPRELAVEAMKRQYHAQCFTCRTCRRQLAGQKFYQKDGRPLCEPCYEDTLEKCGKCGEVVRDCIIRAMGKAFHPPCFTCVTCARCIGDESFALDNQNQVYCVTDFYRKFAPMCSVCENPIIPSDGKDAYKIECMGRNFHENCYRCEDCSVLLSVEPTDQGCYPLNDHLFCKPCHIKRSAAGCR</sequence>
<dbReference type="InterPro" id="IPR001781">
    <property type="entry name" value="Znf_LIM"/>
</dbReference>
<evidence type="ECO:0000256" key="6">
    <source>
        <dbReference type="ARBA" id="ARBA00022833"/>
    </source>
</evidence>
<keyword evidence="4 14" id="KW-0479">Metal-binding</keyword>
<keyword evidence="7" id="KW-0130">Cell adhesion</keyword>
<dbReference type="GO" id="GO:0001725">
    <property type="term" value="C:stress fiber"/>
    <property type="evidence" value="ECO:0007669"/>
    <property type="project" value="UniProtKB-SubCell"/>
</dbReference>
<dbReference type="Proteomes" id="UP000710432">
    <property type="component" value="Unassembled WGS sequence"/>
</dbReference>
<dbReference type="PROSITE" id="PS50023">
    <property type="entry name" value="LIM_DOMAIN_2"/>
    <property type="match status" value="2"/>
</dbReference>
<name>A0A8J6KXT3_MICOH</name>
<evidence type="ECO:0000313" key="18">
    <source>
        <dbReference type="EMBL" id="KAH0513966.1"/>
    </source>
</evidence>
<dbReference type="PROSITE" id="PS00478">
    <property type="entry name" value="LIM_DOMAIN_1"/>
    <property type="match status" value="2"/>
</dbReference>
<dbReference type="PANTHER" id="PTHR35257:SF1">
    <property type="entry name" value="TRANSMEMBRANE PROTEIN 82"/>
    <property type="match status" value="1"/>
</dbReference>
<evidence type="ECO:0000256" key="3">
    <source>
        <dbReference type="ARBA" id="ARBA00022490"/>
    </source>
</evidence>
<organism evidence="18 19">
    <name type="scientific">Microtus ochrogaster</name>
    <name type="common">Prairie vole</name>
    <dbReference type="NCBI Taxonomy" id="79684"/>
    <lineage>
        <taxon>Eukaryota</taxon>
        <taxon>Metazoa</taxon>
        <taxon>Chordata</taxon>
        <taxon>Craniata</taxon>
        <taxon>Vertebrata</taxon>
        <taxon>Euteleostomi</taxon>
        <taxon>Mammalia</taxon>
        <taxon>Eutheria</taxon>
        <taxon>Euarchontoglires</taxon>
        <taxon>Glires</taxon>
        <taxon>Rodentia</taxon>
        <taxon>Myomorpha</taxon>
        <taxon>Muroidea</taxon>
        <taxon>Cricetidae</taxon>
        <taxon>Arvicolinae</taxon>
        <taxon>Microtus</taxon>
    </lineage>
</organism>
<dbReference type="FunFam" id="2.10.110.10:FF:000097">
    <property type="entry name" value="Filamin-binding LIM protein 1"/>
    <property type="match status" value="1"/>
</dbReference>
<reference evidence="18" key="1">
    <citation type="submission" date="2020-03" db="EMBL/GenBank/DDBJ databases">
        <title>Studies in the Genomics of Life Span.</title>
        <authorList>
            <person name="Glass D."/>
        </authorList>
    </citation>
    <scope>NUCLEOTIDE SEQUENCE</scope>
    <source>
        <strain evidence="18">LTLLF</strain>
        <tissue evidence="18">Muscle</tissue>
    </source>
</reference>
<keyword evidence="10 14" id="KW-0440">LIM domain</keyword>
<accession>A0A8J6KXT3</accession>
<feature type="transmembrane region" description="Helical" evidence="16">
    <location>
        <begin position="272"/>
        <end position="296"/>
    </location>
</feature>
<evidence type="ECO:0000256" key="13">
    <source>
        <dbReference type="ARBA" id="ARBA00072751"/>
    </source>
</evidence>
<dbReference type="AlphaFoldDB" id="A0A8J6KXT3"/>
<keyword evidence="16" id="KW-0812">Transmembrane</keyword>
<keyword evidence="9" id="KW-0133">Cell shape</keyword>
<evidence type="ECO:0000256" key="9">
    <source>
        <dbReference type="ARBA" id="ARBA00022960"/>
    </source>
</evidence>
<evidence type="ECO:0000256" key="1">
    <source>
        <dbReference type="ARBA" id="ARBA00004246"/>
    </source>
</evidence>
<dbReference type="Gene3D" id="2.10.110.10">
    <property type="entry name" value="Cysteine Rich Protein"/>
    <property type="match status" value="3"/>
</dbReference>
<keyword evidence="11" id="KW-0206">Cytoskeleton</keyword>
<comment type="function">
    <text evidence="12">Serves as an anchoring site for cell-ECM adhesion proteins and filamin-containing actin filaments. Is implicated in cell shape modulation (spreading) and motility. May participate in the regulation of filamin-mediated cross-linking and stabilization of actin filaments. May also regulate the assembly of filamin-containing signaling complexes that control actin assembly. Promotes dissociation of FLNA from ITGB3 and ITGB7. Promotes activation of integrins and regulates integrin-mediated cell-cell adhesion.</text>
</comment>
<evidence type="ECO:0000256" key="14">
    <source>
        <dbReference type="PROSITE-ProRule" id="PRU00125"/>
    </source>
</evidence>
<evidence type="ECO:0000256" key="5">
    <source>
        <dbReference type="ARBA" id="ARBA00022737"/>
    </source>
</evidence>
<dbReference type="FunFam" id="2.10.110.10:FF:000086">
    <property type="entry name" value="Filamin binding LIM protein 1"/>
    <property type="match status" value="1"/>
</dbReference>
<evidence type="ECO:0000256" key="2">
    <source>
        <dbReference type="ARBA" id="ARBA00004529"/>
    </source>
</evidence>
<dbReference type="GO" id="GO:0046872">
    <property type="term" value="F:metal ion binding"/>
    <property type="evidence" value="ECO:0007669"/>
    <property type="project" value="UniProtKB-KW"/>
</dbReference>
<dbReference type="CDD" id="cd09357">
    <property type="entry name" value="LIM3_Zyxin_like"/>
    <property type="match status" value="1"/>
</dbReference>
<feature type="transmembrane region" description="Helical" evidence="16">
    <location>
        <begin position="65"/>
        <end position="85"/>
    </location>
</feature>
<evidence type="ECO:0000256" key="7">
    <source>
        <dbReference type="ARBA" id="ARBA00022889"/>
    </source>
</evidence>
<evidence type="ECO:0000256" key="16">
    <source>
        <dbReference type="SAM" id="Phobius"/>
    </source>
</evidence>
<keyword evidence="6 14" id="KW-0862">Zinc</keyword>
<dbReference type="Pfam" id="PF00412">
    <property type="entry name" value="LIM"/>
    <property type="match status" value="3"/>
</dbReference>
<keyword evidence="16" id="KW-1133">Transmembrane helix</keyword>
<comment type="subcellular location">
    <subcellularLocation>
        <location evidence="1">Cell junction</location>
        <location evidence="1">Focal adhesion</location>
    </subcellularLocation>
    <subcellularLocation>
        <location evidence="2">Cytoplasm</location>
        <location evidence="2">Cytoskeleton</location>
        <location evidence="2">Stress fiber</location>
    </subcellularLocation>
</comment>
<evidence type="ECO:0000256" key="10">
    <source>
        <dbReference type="ARBA" id="ARBA00023038"/>
    </source>
</evidence>
<feature type="transmembrane region" description="Helical" evidence="16">
    <location>
        <begin position="202"/>
        <end position="223"/>
    </location>
</feature>
<keyword evidence="3" id="KW-0963">Cytoplasm</keyword>
<evidence type="ECO:0000259" key="17">
    <source>
        <dbReference type="PROSITE" id="PS50023"/>
    </source>
</evidence>
<feature type="domain" description="LIM zinc-binding" evidence="17">
    <location>
        <begin position="549"/>
        <end position="610"/>
    </location>
</feature>
<dbReference type="PANTHER" id="PTHR35257">
    <property type="entry name" value="TRANSMEMBRANE PROTEIN 82"/>
    <property type="match status" value="1"/>
</dbReference>
<dbReference type="InterPro" id="IPR031648">
    <property type="entry name" value="TMEM82"/>
</dbReference>
<feature type="transmembrane region" description="Helical" evidence="16">
    <location>
        <begin position="148"/>
        <end position="166"/>
    </location>
</feature>